<dbReference type="EMBL" id="QJJU01000004">
    <property type="protein sequence ID" value="PXX10398.1"/>
    <property type="molecule type" value="Genomic_DNA"/>
</dbReference>
<reference evidence="3 4" key="2">
    <citation type="submission" date="2018-06" db="EMBL/GenBank/DDBJ databases">
        <title>Sequencing of bacterial isolates from soil warming experiment in Harvard Forest, Massachusetts, USA.</title>
        <authorList>
            <person name="Deangelis K.PhD."/>
        </authorList>
    </citation>
    <scope>NUCLEOTIDE SEQUENCE [LARGE SCALE GENOMIC DNA]</scope>
    <source>
        <strain evidence="3 4">GAS496</strain>
    </source>
</reference>
<sequence length="240" mass="24512">MRRTQCGIAIAAACAVLAGCSSTPADNAPPVVRITEAAKPSVSRPLKQVLPTSAELTATMGVGPGFTGQLVDGGADMLLQGVGETDATPTECVSAGYRLQKVVYAASPVREVASQSWAGGDLNGPPLSGFFGAVRFATADDAQEFFAASADKWRRCNGQTLVLHQPEHGADGVSRITDVVVEPTVVSAVVLHDDGSTVQRALGVASDCVVDVEVTSVDHGGGARGAVEVANLMLQKIGVA</sequence>
<keyword evidence="4" id="KW-1185">Reference proteome</keyword>
<feature type="domain" description="PknH-like extracellular" evidence="2">
    <location>
        <begin position="45"/>
        <end position="236"/>
    </location>
</feature>
<evidence type="ECO:0000313" key="3">
    <source>
        <dbReference type="EMBL" id="PXX10398.1"/>
    </source>
</evidence>
<evidence type="ECO:0000256" key="1">
    <source>
        <dbReference type="SAM" id="SignalP"/>
    </source>
</evidence>
<reference evidence="4" key="1">
    <citation type="submission" date="2018-05" db="EMBL/GenBank/DDBJ databases">
        <authorList>
            <person name="Deangelis K."/>
            <person name="Huntemann M."/>
            <person name="Clum A."/>
            <person name="Pillay M."/>
            <person name="Palaniappan K."/>
            <person name="Varghese N."/>
            <person name="Mikhailova N."/>
            <person name="Stamatis D."/>
            <person name="Reddy T."/>
            <person name="Daum C."/>
            <person name="Shapiro N."/>
            <person name="Ivanova N."/>
            <person name="Kyrpides N."/>
            <person name="Woyke T."/>
        </authorList>
    </citation>
    <scope>NUCLEOTIDE SEQUENCE [LARGE SCALE GENOMIC DNA]</scope>
    <source>
        <strain evidence="4">GAS496</strain>
    </source>
</reference>
<protein>
    <submittedName>
        <fullName evidence="3">PknH-like protein</fullName>
    </submittedName>
</protein>
<proteinExistence type="predicted"/>
<feature type="chain" id="PRO_5016261067" evidence="1">
    <location>
        <begin position="28"/>
        <end position="240"/>
    </location>
</feature>
<dbReference type="Gene3D" id="3.40.1000.70">
    <property type="entry name" value="PknH-like extracellular domain"/>
    <property type="match status" value="1"/>
</dbReference>
<feature type="signal peptide" evidence="1">
    <location>
        <begin position="1"/>
        <end position="27"/>
    </location>
</feature>
<dbReference type="Pfam" id="PF14032">
    <property type="entry name" value="PknH_C"/>
    <property type="match status" value="1"/>
</dbReference>
<comment type="caution">
    <text evidence="3">The sequence shown here is derived from an EMBL/GenBank/DDBJ whole genome shotgun (WGS) entry which is preliminary data.</text>
</comment>
<evidence type="ECO:0000259" key="2">
    <source>
        <dbReference type="Pfam" id="PF14032"/>
    </source>
</evidence>
<dbReference type="OrthoDB" id="4720901at2"/>
<name>A0A318HJM5_9MYCO</name>
<dbReference type="InterPro" id="IPR038232">
    <property type="entry name" value="PknH-like_Extracell_sf"/>
</dbReference>
<keyword evidence="1" id="KW-0732">Signal</keyword>
<dbReference type="RefSeq" id="WP_110315639.1">
    <property type="nucleotide sequence ID" value="NZ_QJJU01000004.1"/>
</dbReference>
<accession>A0A318HJM5</accession>
<dbReference type="Proteomes" id="UP000247781">
    <property type="component" value="Unassembled WGS sequence"/>
</dbReference>
<gene>
    <name evidence="3" type="ORF">C8E89_104196</name>
</gene>
<organism evidence="3 4">
    <name type="scientific">Mycolicibacterium moriokaense</name>
    <dbReference type="NCBI Taxonomy" id="39691"/>
    <lineage>
        <taxon>Bacteria</taxon>
        <taxon>Bacillati</taxon>
        <taxon>Actinomycetota</taxon>
        <taxon>Actinomycetes</taxon>
        <taxon>Mycobacteriales</taxon>
        <taxon>Mycobacteriaceae</taxon>
        <taxon>Mycolicibacterium</taxon>
    </lineage>
</organism>
<evidence type="ECO:0000313" key="4">
    <source>
        <dbReference type="Proteomes" id="UP000247781"/>
    </source>
</evidence>
<dbReference type="InterPro" id="IPR026954">
    <property type="entry name" value="PknH-like_Extracell"/>
</dbReference>
<dbReference type="PROSITE" id="PS51257">
    <property type="entry name" value="PROKAR_LIPOPROTEIN"/>
    <property type="match status" value="1"/>
</dbReference>
<dbReference type="AlphaFoldDB" id="A0A318HJM5"/>